<protein>
    <submittedName>
        <fullName evidence="2">Alpha/beta hydrolase</fullName>
    </submittedName>
</protein>
<dbReference type="GO" id="GO:0016787">
    <property type="term" value="F:hydrolase activity"/>
    <property type="evidence" value="ECO:0007669"/>
    <property type="project" value="UniProtKB-KW"/>
</dbReference>
<name>A0A1W6BA58_9GAMM</name>
<keyword evidence="3" id="KW-1185">Reference proteome</keyword>
<dbReference type="KEGG" id="palh:B1H58_19460"/>
<proteinExistence type="predicted"/>
<dbReference type="AlphaFoldDB" id="A0A1W6BA58"/>
<evidence type="ECO:0000313" key="2">
    <source>
        <dbReference type="EMBL" id="ARJ44006.1"/>
    </source>
</evidence>
<organism evidence="2 3">
    <name type="scientific">Pantoea alhagi</name>
    <dbReference type="NCBI Taxonomy" id="1891675"/>
    <lineage>
        <taxon>Bacteria</taxon>
        <taxon>Pseudomonadati</taxon>
        <taxon>Pseudomonadota</taxon>
        <taxon>Gammaproteobacteria</taxon>
        <taxon>Enterobacterales</taxon>
        <taxon>Erwiniaceae</taxon>
        <taxon>Pantoea</taxon>
    </lineage>
</organism>
<dbReference type="STRING" id="1891675.B1H58_19460"/>
<reference evidence="2 3" key="1">
    <citation type="submission" date="2017-02" db="EMBL/GenBank/DDBJ databases">
        <title>Complete genome sequence of the drought resistance-promoting endophyte Pantoea alhagi LTYR-11Z.</title>
        <authorList>
            <person name="Zhang L."/>
        </authorList>
    </citation>
    <scope>NUCLEOTIDE SEQUENCE [LARGE SCALE GENOMIC DNA]</scope>
    <source>
        <strain evidence="2 3">LTYR-11Z</strain>
    </source>
</reference>
<gene>
    <name evidence="2" type="ORF">B1H58_19460</name>
</gene>
<evidence type="ECO:0000313" key="3">
    <source>
        <dbReference type="Proteomes" id="UP000192900"/>
    </source>
</evidence>
<dbReference type="InterPro" id="IPR050228">
    <property type="entry name" value="Carboxylesterase_BioH"/>
</dbReference>
<dbReference type="InterPro" id="IPR029058">
    <property type="entry name" value="AB_hydrolase_fold"/>
</dbReference>
<evidence type="ECO:0000259" key="1">
    <source>
        <dbReference type="Pfam" id="PF00561"/>
    </source>
</evidence>
<dbReference type="PANTHER" id="PTHR43194:SF2">
    <property type="entry name" value="PEROXISOMAL MEMBRANE PROTEIN LPX1"/>
    <property type="match status" value="1"/>
</dbReference>
<dbReference type="SUPFAM" id="SSF53474">
    <property type="entry name" value="alpha/beta-Hydrolases"/>
    <property type="match status" value="1"/>
</dbReference>
<dbReference type="PANTHER" id="PTHR43194">
    <property type="entry name" value="HYDROLASE ALPHA/BETA FOLD FAMILY"/>
    <property type="match status" value="1"/>
</dbReference>
<sequence>MTMHKDNIISESLFIPSNTQGIELHLIHKFRRDRVSVDESNTIIMMHGATYSSESLFDTPAEGASFIDVLASKGFNVYAVNVRGYGASTRPPEMSQPAENNVPAVRTDVAVRDFSCAVNYVLGFHKLNQVNIIGMSWGGTVAATFTSRNNHHVRRLGLIAPQWLSSQPVPLDEGGTLHAWRIVNAGEGKARWLSGAPQHKQQDLIPAGVFEAWVDKAVSTEPDENLRMQNSFRASNGPVQDIRDYWTKGKPYYDPADIRVPLLLIHGEWDRDVPVAVTQDLFLHMTGSPDKRWLEIGEATHMVVLEKNRHKVFDALANFFSEPNIKNSRHVAQ</sequence>
<dbReference type="InterPro" id="IPR000073">
    <property type="entry name" value="AB_hydrolase_1"/>
</dbReference>
<feature type="domain" description="AB hydrolase-1" evidence="1">
    <location>
        <begin position="42"/>
        <end position="307"/>
    </location>
</feature>
<dbReference type="Pfam" id="PF00561">
    <property type="entry name" value="Abhydrolase_1"/>
    <property type="match status" value="1"/>
</dbReference>
<keyword evidence="2" id="KW-0378">Hydrolase</keyword>
<dbReference type="Proteomes" id="UP000192900">
    <property type="component" value="Chromosome"/>
</dbReference>
<accession>A0A1W6BA58</accession>
<dbReference type="EMBL" id="CP019706">
    <property type="protein sequence ID" value="ARJ44006.1"/>
    <property type="molecule type" value="Genomic_DNA"/>
</dbReference>
<dbReference type="Gene3D" id="3.40.50.1820">
    <property type="entry name" value="alpha/beta hydrolase"/>
    <property type="match status" value="1"/>
</dbReference>